<evidence type="ECO:0000313" key="6">
    <source>
        <dbReference type="EMBL" id="KAK9966417.1"/>
    </source>
</evidence>
<feature type="region of interest" description="Disordered" evidence="4">
    <location>
        <begin position="816"/>
        <end position="868"/>
    </location>
</feature>
<feature type="compositionally biased region" description="Polar residues" evidence="4">
    <location>
        <begin position="816"/>
        <end position="828"/>
    </location>
</feature>
<dbReference type="AlphaFoldDB" id="A0AAW1ZZF0"/>
<keyword evidence="1 3" id="KW-0853">WD repeat</keyword>
<dbReference type="SUPFAM" id="SSF47473">
    <property type="entry name" value="EF-hand"/>
    <property type="match status" value="1"/>
</dbReference>
<dbReference type="PANTHER" id="PTHR44324">
    <property type="entry name" value="WD40 REPEAT DOMAIN 95"/>
    <property type="match status" value="1"/>
</dbReference>
<reference evidence="6 7" key="1">
    <citation type="submission" date="2024-05" db="EMBL/GenBank/DDBJ databases">
        <title>A high-quality chromosomal-level genome assembly of Topmouth culter (Culter alburnus).</title>
        <authorList>
            <person name="Zhao H."/>
        </authorList>
    </citation>
    <scope>NUCLEOTIDE SEQUENCE [LARGE SCALE GENOMIC DNA]</scope>
    <source>
        <strain evidence="6">CATC2023</strain>
        <tissue evidence="6">Muscle</tissue>
    </source>
</reference>
<feature type="repeat" description="WD" evidence="3">
    <location>
        <begin position="607"/>
        <end position="647"/>
    </location>
</feature>
<evidence type="ECO:0000256" key="1">
    <source>
        <dbReference type="ARBA" id="ARBA00022574"/>
    </source>
</evidence>
<dbReference type="PROSITE" id="PS50082">
    <property type="entry name" value="WD_REPEATS_2"/>
    <property type="match status" value="5"/>
</dbReference>
<sequence length="879" mass="99388">MVSIDDLKQIKLAYDEFAKAGIDKLDYSQFKSVVENCPGLKGVKESHIKQLFMKIDFTCDGKIEWHEFCTYVYLENEAKEETLRRSKMAAFALPAKVKFLKRGKPVKRIHLPSNGNVVTLREDGTVHFWTPELHLKSKKKVLPERTVIRKPKWATDFVPMPEYDKLIIGTASREIQFYELSSLEPCCQLSELETVPSHLDYCSTGSDECIIVYGDTQGCVNILLITSIREKLRLWKRLTQVDDMPNVSLDRAIMSPEITFIRWKVHQNCVSKVKYFQSIPAIVSSSAHEDSALVIGLFDPSTYMQEQMIALPKVSEKRKSTKVPQKATREQTIFTVSKGVMTFDFCEKQNLLVTGGMDTLLRMWNRHVPTRPRGILKGHKAPVSYLCISSEEGHIYSVSKDKTTKIWHIKDETCLFTANPDASNIRGELSACLYSSAVKGLYIASDSLALLSLQKKPQPKDNQILSHEEPVLCCGYSEEFKQVVSCSRGSVVKVWDVETGAQMFEFGGAHGKSAITCMAFDSSGRRLVTGGIDGCLKMWNFNNGQCVKILKKDGKCDQICDCLYLKLHRKAFVVSVGWDRRIDVYEDFKEETQKTQRPKPSWQDDVRNGHREDILCIAQCPPHHLATGSYDGEIIIWNVVSERILCRFQIAQPTPPQPSSSFSVHPTTVPSLIFLKTRAFVQELSTAACLLSSDSKGHIHFWSILNGGNFITSFQASQQAIKKLALSSDDSVLFASDFAGFIYAYNIKQYALKPEKNPPEKVNFWRAHTDNISSLKIIEDRYVLTSSWDFSMRLWTIHGELIGTFGQNEKWCIDTPSSWKHPSQPTLEQETKSFLKSDEAKNEKSESAVLNIDSDPPMSHLEDGPSSSSLLLELGKRLV</sequence>
<evidence type="ECO:0000313" key="7">
    <source>
        <dbReference type="Proteomes" id="UP001479290"/>
    </source>
</evidence>
<dbReference type="InterPro" id="IPR011992">
    <property type="entry name" value="EF-hand-dom_pair"/>
</dbReference>
<dbReference type="Pfam" id="PF00400">
    <property type="entry name" value="WD40"/>
    <property type="match status" value="6"/>
</dbReference>
<dbReference type="Gene3D" id="2.130.10.10">
    <property type="entry name" value="YVTN repeat-like/Quinoprotein amine dehydrogenase"/>
    <property type="match status" value="4"/>
</dbReference>
<dbReference type="PROSITE" id="PS00678">
    <property type="entry name" value="WD_REPEATS_1"/>
    <property type="match status" value="2"/>
</dbReference>
<dbReference type="InterPro" id="IPR002048">
    <property type="entry name" value="EF_hand_dom"/>
</dbReference>
<dbReference type="InterPro" id="IPR001680">
    <property type="entry name" value="WD40_rpt"/>
</dbReference>
<dbReference type="EMBL" id="JAWDJR010000011">
    <property type="protein sequence ID" value="KAK9966417.1"/>
    <property type="molecule type" value="Genomic_DNA"/>
</dbReference>
<evidence type="ECO:0000256" key="4">
    <source>
        <dbReference type="SAM" id="MobiDB-lite"/>
    </source>
</evidence>
<keyword evidence="7" id="KW-1185">Reference proteome</keyword>
<dbReference type="PROSITE" id="PS50294">
    <property type="entry name" value="WD_REPEATS_REGION"/>
    <property type="match status" value="2"/>
</dbReference>
<comment type="caution">
    <text evidence="6">The sequence shown here is derived from an EMBL/GenBank/DDBJ whole genome shotgun (WGS) entry which is preliminary data.</text>
</comment>
<proteinExistence type="predicted"/>
<organism evidence="6 7">
    <name type="scientific">Culter alburnus</name>
    <name type="common">Topmouth culter</name>
    <dbReference type="NCBI Taxonomy" id="194366"/>
    <lineage>
        <taxon>Eukaryota</taxon>
        <taxon>Metazoa</taxon>
        <taxon>Chordata</taxon>
        <taxon>Craniata</taxon>
        <taxon>Vertebrata</taxon>
        <taxon>Euteleostomi</taxon>
        <taxon>Actinopterygii</taxon>
        <taxon>Neopterygii</taxon>
        <taxon>Teleostei</taxon>
        <taxon>Ostariophysi</taxon>
        <taxon>Cypriniformes</taxon>
        <taxon>Xenocyprididae</taxon>
        <taxon>Xenocypridinae</taxon>
        <taxon>Culter</taxon>
    </lineage>
</organism>
<evidence type="ECO:0000259" key="5">
    <source>
        <dbReference type="PROSITE" id="PS50222"/>
    </source>
</evidence>
<feature type="domain" description="EF-hand" evidence="5">
    <location>
        <begin position="43"/>
        <end position="78"/>
    </location>
</feature>
<feature type="compositionally biased region" description="Basic and acidic residues" evidence="4">
    <location>
        <begin position="829"/>
        <end position="846"/>
    </location>
</feature>
<evidence type="ECO:0000256" key="3">
    <source>
        <dbReference type="PROSITE-ProRule" id="PRU00221"/>
    </source>
</evidence>
<feature type="repeat" description="WD" evidence="3">
    <location>
        <begin position="376"/>
        <end position="417"/>
    </location>
</feature>
<gene>
    <name evidence="6" type="ORF">ABG768_003529</name>
</gene>
<dbReference type="InterPro" id="IPR015943">
    <property type="entry name" value="WD40/YVTN_repeat-like_dom_sf"/>
</dbReference>
<name>A0AAW1ZZF0_CULAL</name>
<accession>A0AAW1ZZF0</accession>
<dbReference type="InterPro" id="IPR036322">
    <property type="entry name" value="WD40_repeat_dom_sf"/>
</dbReference>
<dbReference type="SMART" id="SM00320">
    <property type="entry name" value="WD40"/>
    <property type="match status" value="10"/>
</dbReference>
<dbReference type="Gene3D" id="1.10.238.10">
    <property type="entry name" value="EF-hand"/>
    <property type="match status" value="1"/>
</dbReference>
<protein>
    <recommendedName>
        <fullName evidence="5">EF-hand domain-containing protein</fullName>
    </recommendedName>
</protein>
<dbReference type="InterPro" id="IPR019775">
    <property type="entry name" value="WD40_repeat_CS"/>
</dbReference>
<dbReference type="InterPro" id="IPR051242">
    <property type="entry name" value="WD-EF-hand_domain"/>
</dbReference>
<keyword evidence="2" id="KW-0677">Repeat</keyword>
<dbReference type="SUPFAM" id="SSF50978">
    <property type="entry name" value="WD40 repeat-like"/>
    <property type="match status" value="2"/>
</dbReference>
<dbReference type="Proteomes" id="UP001479290">
    <property type="component" value="Unassembled WGS sequence"/>
</dbReference>
<dbReference type="GO" id="GO:0005509">
    <property type="term" value="F:calcium ion binding"/>
    <property type="evidence" value="ECO:0007669"/>
    <property type="project" value="InterPro"/>
</dbReference>
<evidence type="ECO:0000256" key="2">
    <source>
        <dbReference type="ARBA" id="ARBA00022737"/>
    </source>
</evidence>
<feature type="repeat" description="WD" evidence="3">
    <location>
        <begin position="513"/>
        <end position="549"/>
    </location>
</feature>
<dbReference type="PROSITE" id="PS50222">
    <property type="entry name" value="EF_HAND_2"/>
    <property type="match status" value="1"/>
</dbReference>
<feature type="repeat" description="WD" evidence="3">
    <location>
        <begin position="765"/>
        <end position="797"/>
    </location>
</feature>
<dbReference type="PANTHER" id="PTHR44324:SF4">
    <property type="entry name" value="WD40 REPEAT DOMAIN 95"/>
    <property type="match status" value="1"/>
</dbReference>
<feature type="repeat" description="WD" evidence="3">
    <location>
        <begin position="464"/>
        <end position="505"/>
    </location>
</feature>